<organism evidence="1">
    <name type="scientific">uncultured Spirochaetaceae bacterium</name>
    <dbReference type="NCBI Taxonomy" id="201186"/>
    <lineage>
        <taxon>Bacteria</taxon>
        <taxon>Pseudomonadati</taxon>
        <taxon>Spirochaetota</taxon>
        <taxon>Spirochaetia</taxon>
        <taxon>Spirochaetales</taxon>
        <taxon>Spirochaetaceae</taxon>
        <taxon>environmental samples</taxon>
    </lineage>
</organism>
<name>A0A650ENL6_9SPIO</name>
<evidence type="ECO:0000313" key="1">
    <source>
        <dbReference type="EMBL" id="QGT51379.1"/>
    </source>
</evidence>
<dbReference type="EMBL" id="MN577574">
    <property type="protein sequence ID" value="QGT51379.1"/>
    <property type="molecule type" value="Genomic_DNA"/>
</dbReference>
<protein>
    <submittedName>
        <fullName evidence="1">Uncharacterized protein</fullName>
    </submittedName>
</protein>
<sequence length="1020" mass="114722">MHSKNLFALVLTTLVLSLPICAGDGLMWGEKNIRVVQTQWFDIIYSEGSKESAALLAENADRIYFEIAEMYGREAQARMPVVLSPKREVFNAYFSVEFYNHIVLYDTAASQDMHVFSEDLLSTFRHELTHAYTYNMKNAFWIGFDKVFGDAVNPAGLFITSGWAEGATLTSESASGEGRLNDEYSKHMVKQAKIEGRFPEYDDVQGASDKYPSGSYYYFNGAFNEWLQAKYGMEKYAQFWYKCVNFQTISTRLAFKKIYGIKLKDAWHDFENDLQIPDVPPNPLESSAFAICDMFSGSRKKYSPKNNGGAIFSCVAQSENSVAWLEEKSGVIFIASKEDVRKEIPKPKKLFCVDGAQKIGLSRDGRFLAVFYVNQQSATYTRRLKLYDFQEKKWIHCEGDGMADGAIVQYEGTSYLVCQQFYSQTKKIAIKSLACDNSAGAKGEMENASPIEIPLAINVSADHFCDIGNGQFAFVQKTGLERKICIANVLGEILFEQNMPQERFAIKNLSFDFIANKMYFSYAIPGSMPRLGEFDIASKTFACDKNDISGGIFFPTSIGENTLIYIGKFYRQNRLFKLKICDKKVILSQGEISPKNRDSLSQMASADLSQVALSQENLSQQSLSQTSNENLSQDILENSKKYNPLKYFTKGLLLPISFVTSYSLDPRFENYGQTQALPIGITYMTNNPWNSNVFAISAGYSVYTNSVGISFIASGGTDSSLFKWRVQSHTEFDFAAWKQSLAIGKISSYFPFGKNSAIVFSDEAQIFVGRGNNVYYEFDSKNNVIYAYSGNYEIFPTRTNQRNIFYAENAASLYYSSIHKSGEGLYESAGLAIGAKLLCAGVFDLEGYDLYNDFFANISPFVKIAIPKLLPISCKDFFVYNLPLTLNLAMFDKTDCFLSASCDAIIFAMDIQKAIPLLSAIFVNRFYFSAGYSLSVLCEPTSFGIAKLGTLAKDAFAGKLARTDYVNLTGTLALTPNFGVFANTVFYTEWKFETRYYFNRPRNSKSPWDFLFGISSNFMF</sequence>
<reference evidence="1" key="1">
    <citation type="journal article" date="2020" name="J. ISSAAS">
        <title>Lactobacilli and other gastrointestinal microbiota of Peromyscus leucopus, reservoir host for agents of Lyme disease and other zoonoses in North America.</title>
        <authorList>
            <person name="Milovic A."/>
            <person name="Bassam K."/>
            <person name="Shao H."/>
            <person name="Chatzistamou I."/>
            <person name="Tufts D.M."/>
            <person name="Diuk-Wasser M."/>
            <person name="Barbour A.G."/>
        </authorList>
    </citation>
    <scope>NUCLEOTIDE SEQUENCE</scope>
    <source>
        <strain evidence="1">LL50</strain>
    </source>
</reference>
<proteinExistence type="predicted"/>
<accession>A0A650ENL6</accession>
<dbReference type="AlphaFoldDB" id="A0A650ENL6"/>
<gene>
    <name evidence="1" type="ORF">Unknown280_0710</name>
</gene>